<dbReference type="InterPro" id="IPR001024">
    <property type="entry name" value="PLAT/LH2_dom"/>
</dbReference>
<feature type="chain" id="PRO_5035922910" evidence="9">
    <location>
        <begin position="20"/>
        <end position="1435"/>
    </location>
</feature>
<feature type="domain" description="REJ" evidence="11">
    <location>
        <begin position="224"/>
        <end position="916"/>
    </location>
</feature>
<feature type="domain" description="PLAT" evidence="10">
    <location>
        <begin position="1209"/>
        <end position="1326"/>
    </location>
</feature>
<evidence type="ECO:0000256" key="5">
    <source>
        <dbReference type="ARBA" id="ARBA00022989"/>
    </source>
</evidence>
<dbReference type="PROSITE" id="PS50095">
    <property type="entry name" value="PLAT"/>
    <property type="match status" value="1"/>
</dbReference>
<dbReference type="EMBL" id="JAACNH010000002">
    <property type="protein sequence ID" value="KAG8451794.1"/>
    <property type="molecule type" value="Genomic_DNA"/>
</dbReference>
<evidence type="ECO:0000256" key="6">
    <source>
        <dbReference type="ARBA" id="ARBA00023136"/>
    </source>
</evidence>
<evidence type="ECO:0000256" key="2">
    <source>
        <dbReference type="ARBA" id="ARBA00007200"/>
    </source>
</evidence>
<dbReference type="PANTHER" id="PTHR46730">
    <property type="entry name" value="POLYCYSTIN-1"/>
    <property type="match status" value="1"/>
</dbReference>
<dbReference type="InterPro" id="IPR036392">
    <property type="entry name" value="PLAT/LH2_dom_sf"/>
</dbReference>
<dbReference type="PROSITE" id="PS51111">
    <property type="entry name" value="REJ"/>
    <property type="match status" value="1"/>
</dbReference>
<keyword evidence="3 8" id="KW-0812">Transmembrane</keyword>
<feature type="transmembrane region" description="Helical" evidence="8">
    <location>
        <begin position="1399"/>
        <end position="1419"/>
    </location>
</feature>
<evidence type="ECO:0000256" key="9">
    <source>
        <dbReference type="SAM" id="SignalP"/>
    </source>
</evidence>
<keyword evidence="6 8" id="KW-0472">Membrane</keyword>
<comment type="caution">
    <text evidence="12">The sequence shown here is derived from an EMBL/GenBank/DDBJ whole genome shotgun (WGS) entry which is preliminary data.</text>
</comment>
<evidence type="ECO:0000256" key="7">
    <source>
        <dbReference type="PROSITE-ProRule" id="PRU00152"/>
    </source>
</evidence>
<evidence type="ECO:0000256" key="1">
    <source>
        <dbReference type="ARBA" id="ARBA00004141"/>
    </source>
</evidence>
<proteinExistence type="inferred from homology"/>
<dbReference type="GO" id="GO:0005886">
    <property type="term" value="C:plasma membrane"/>
    <property type="evidence" value="ECO:0007669"/>
    <property type="project" value="TreeGrafter"/>
</dbReference>
<keyword evidence="5 8" id="KW-1133">Transmembrane helix</keyword>
<dbReference type="GO" id="GO:0005261">
    <property type="term" value="F:monoatomic cation channel activity"/>
    <property type="evidence" value="ECO:0007669"/>
    <property type="project" value="TreeGrafter"/>
</dbReference>
<evidence type="ECO:0000313" key="12">
    <source>
        <dbReference type="EMBL" id="KAG8451794.1"/>
    </source>
</evidence>
<dbReference type="InterPro" id="IPR002859">
    <property type="entry name" value="PKD/REJ-like"/>
</dbReference>
<feature type="transmembrane region" description="Helical" evidence="8">
    <location>
        <begin position="1368"/>
        <end position="1387"/>
    </location>
</feature>
<evidence type="ECO:0000256" key="3">
    <source>
        <dbReference type="ARBA" id="ARBA00022692"/>
    </source>
</evidence>
<keyword evidence="13" id="KW-1185">Reference proteome</keyword>
<evidence type="ECO:0000259" key="11">
    <source>
        <dbReference type="PROSITE" id="PS51111"/>
    </source>
</evidence>
<dbReference type="SMART" id="SM00308">
    <property type="entry name" value="LH2"/>
    <property type="match status" value="1"/>
</dbReference>
<organism evidence="12 13">
    <name type="scientific">Hymenochirus boettgeri</name>
    <name type="common">Congo dwarf clawed frog</name>
    <dbReference type="NCBI Taxonomy" id="247094"/>
    <lineage>
        <taxon>Eukaryota</taxon>
        <taxon>Metazoa</taxon>
        <taxon>Chordata</taxon>
        <taxon>Craniata</taxon>
        <taxon>Vertebrata</taxon>
        <taxon>Euteleostomi</taxon>
        <taxon>Amphibia</taxon>
        <taxon>Batrachia</taxon>
        <taxon>Anura</taxon>
        <taxon>Pipoidea</taxon>
        <taxon>Pipidae</taxon>
        <taxon>Pipinae</taxon>
        <taxon>Hymenochirus</taxon>
    </lineage>
</organism>
<feature type="signal peptide" evidence="9">
    <location>
        <begin position="1"/>
        <end position="19"/>
    </location>
</feature>
<dbReference type="InterPro" id="IPR014010">
    <property type="entry name" value="REJ_dom"/>
</dbReference>
<evidence type="ECO:0000313" key="13">
    <source>
        <dbReference type="Proteomes" id="UP000812440"/>
    </source>
</evidence>
<dbReference type="GO" id="GO:0006816">
    <property type="term" value="P:calcium ion transport"/>
    <property type="evidence" value="ECO:0007669"/>
    <property type="project" value="TreeGrafter"/>
</dbReference>
<dbReference type="SUPFAM" id="SSF49723">
    <property type="entry name" value="Lipase/lipooxygenase domain (PLAT/LH2 domain)"/>
    <property type="match status" value="1"/>
</dbReference>
<dbReference type="Pfam" id="PF01477">
    <property type="entry name" value="PLAT"/>
    <property type="match status" value="1"/>
</dbReference>
<name>A0A8T2K7K2_9PIPI</name>
<dbReference type="Pfam" id="PF02010">
    <property type="entry name" value="REJ"/>
    <property type="match status" value="1"/>
</dbReference>
<sequence length="1435" mass="162289">MAFASLLSWFSMLIISCYGVTVKLPPLHVKCLKPFENIITPNDTIFKITCLPGKWLELSYKRSPGISPTDKFNIPPLCNWYQDGIWFYETTRWEGKVWAPGKVGTVINVKCRSSNCRMANCKYKNITITVAEQFCEWEFDLKIYAGVRRYLVKSVNYNYGNAAADAHKLLPGTAFPFDVNKYEGFVVKVNFSKSGLKPVTLQAKFGSHVSKVLETSILVEKFPCDVLTLKINKPAFNPVMTTTKGKQLTLYSTVAVKCLVPKPTIIEWKVYRIFSISDSPDWNDFLDLPQIIPRNQTTLTIPKNTLDYGLYLFRASVDIPVDDDEVDDDRFSDTLVVEVQESELIAVIVGGSFKTVGFSHSWILNGNASYDPDSPDSRDGMEFTWYCTTKEKDYNNMILSPNSKCHPDQRDLKWIDPFDAFLYVEAEELPGHRSYYFRLVVNKEDRNSHFTQEVFVESGSPPIVNMECIENCFEKFIPTERFTLSGKCTNCSTNSRPTYEWSLFQGKTEVDFDWAAKTTTGRSYTVVLNVTTWSGAQSTNEYSFYVNSPPGTGRCFIEPSEGIALQTKFRIGCSGFKDVNQPLTYKILSSLTKSSNISSLQTNSLGVIIYNGYDSTTPPFLLPAGEPSLNYSSTLHIQVYDSLSAYTELSLNVKVYNFQREMSEEAILETLTSMANGSSSMINNYLTAGDYISLGHLIHMITSSLNYFKSVESTNPLQEERIQLRENLLNISTGLLSLDVMGMNQIITCIAELTEDAKEVNVQSQQLAVKKLNDLADSLGNFKKEFIGISETERLSSGIVTSLSSLMNAALLNVESPSAIVKEKVQVLEQILSTIETLTEMILQGKVPGEKTTLITAANFNITLKKYDKWHLKGSALNITKEDCHNCWYPSLRVPVSDVPMNVEVSVAYYEFEESPFPWLKSGKEIDTHVTGYYMMATNDNGGVMNEMPESVEVVLNRKHIVPFFDLLFVPVERATLMAAFTFEVDTKVKTNWFLQFFYSDDITLAVSLYVGNEVRNNTPIALFNISTMTSQVNTLKMNNFKILRLPMDLVTSAKPAVNISLQVTTRHSITSMANPNVQFSIFNAGCLFFDGNGDDWNDGNCKAGPLTDNAVVHCVCKNMVNVQTRKSRFLKHRHLFFSTRLFIPPNPINLTNVTAKSVQQNLVSLLTVIVMLILYIILNVLARKRDKREKCNRHNIVILPDNDPYDCQRLLVTFFTGSRWGSGTTGSVYLKIFGKDGSSHRHRLHCNGRKLFQTGGCDTFLLKTNCALGDIRYIEIWLKATKDSPKWYLSRVQIEDLQTKQVWYFMCRSWFKGNFVKGKFGPMDLERRLEKTDFIQISWSYALYVDNVMLTPFAPDIPGTLTRSQTMALHFISLLSGFVYGLMYYNLKKNDVEAIDKFRSILIGVLGSVISLATEILIKTLFTLMQRPDSSQAQ</sequence>
<dbReference type="Proteomes" id="UP000812440">
    <property type="component" value="Chromosome 2"/>
</dbReference>
<feature type="transmembrane region" description="Helical" evidence="8">
    <location>
        <begin position="1163"/>
        <end position="1183"/>
    </location>
</feature>
<keyword evidence="9" id="KW-0732">Signal</keyword>
<gene>
    <name evidence="12" type="ORF">GDO86_003840</name>
</gene>
<reference evidence="12" key="1">
    <citation type="thesis" date="2020" institute="ProQuest LLC" country="789 East Eisenhower Parkway, Ann Arbor, MI, USA">
        <title>Comparative Genomics and Chromosome Evolution.</title>
        <authorList>
            <person name="Mudd A.B."/>
        </authorList>
    </citation>
    <scope>NUCLEOTIDE SEQUENCE</scope>
    <source>
        <strain evidence="12">Female2</strain>
        <tissue evidence="12">Blood</tissue>
    </source>
</reference>
<dbReference type="OrthoDB" id="2121937at2759"/>
<feature type="non-terminal residue" evidence="12">
    <location>
        <position position="1435"/>
    </location>
</feature>
<dbReference type="Gene3D" id="2.60.60.20">
    <property type="entry name" value="PLAT/LH2 domain"/>
    <property type="match status" value="1"/>
</dbReference>
<evidence type="ECO:0000259" key="10">
    <source>
        <dbReference type="PROSITE" id="PS50095"/>
    </source>
</evidence>
<evidence type="ECO:0000256" key="8">
    <source>
        <dbReference type="SAM" id="Phobius"/>
    </source>
</evidence>
<dbReference type="PANTHER" id="PTHR46730:SF1">
    <property type="entry name" value="PLAT DOMAIN-CONTAINING PROTEIN"/>
    <property type="match status" value="1"/>
</dbReference>
<comment type="caution">
    <text evidence="7">Lacks conserved residue(s) required for the propagation of feature annotation.</text>
</comment>
<comment type="similarity">
    <text evidence="2">Belongs to the polycystin family.</text>
</comment>
<comment type="subcellular location">
    <subcellularLocation>
        <location evidence="1">Membrane</location>
        <topology evidence="1">Multi-pass membrane protein</topology>
    </subcellularLocation>
</comment>
<protein>
    <submittedName>
        <fullName evidence="12">Uncharacterized protein</fullName>
    </submittedName>
</protein>
<evidence type="ECO:0000256" key="4">
    <source>
        <dbReference type="ARBA" id="ARBA00022737"/>
    </source>
</evidence>
<keyword evidence="4" id="KW-0677">Repeat</keyword>
<accession>A0A8T2K7K2</accession>